<dbReference type="AlphaFoldDB" id="A0A1H7IYR9"/>
<dbReference type="OrthoDB" id="52890at2157"/>
<reference evidence="4 5" key="1">
    <citation type="submission" date="2016-10" db="EMBL/GenBank/DDBJ databases">
        <authorList>
            <person name="de Groot N.N."/>
        </authorList>
    </citation>
    <scope>NUCLEOTIDE SEQUENCE [LARGE SCALE GENOMIC DNA]</scope>
    <source>
        <strain evidence="4 5">DSM 11978</strain>
    </source>
</reference>
<dbReference type="PANTHER" id="PTHR43024">
    <property type="entry name" value="UDP-N-ACETYLMURAMOYL-TRIPEPTIDE--D-ALANYL-D-ALANINE LIGASE"/>
    <property type="match status" value="1"/>
</dbReference>
<keyword evidence="2" id="KW-0547">Nucleotide-binding</keyword>
<evidence type="ECO:0000256" key="2">
    <source>
        <dbReference type="ARBA" id="ARBA00022741"/>
    </source>
</evidence>
<dbReference type="GO" id="GO:0016874">
    <property type="term" value="F:ligase activity"/>
    <property type="evidence" value="ECO:0007669"/>
    <property type="project" value="UniProtKB-KW"/>
</dbReference>
<accession>A0A1H7IYR9</accession>
<evidence type="ECO:0000313" key="5">
    <source>
        <dbReference type="Proteomes" id="UP000199506"/>
    </source>
</evidence>
<evidence type="ECO:0000256" key="1">
    <source>
        <dbReference type="ARBA" id="ARBA00022598"/>
    </source>
</evidence>
<dbReference type="SUPFAM" id="SSF53623">
    <property type="entry name" value="MurD-like peptide ligases, catalytic domain"/>
    <property type="match status" value="1"/>
</dbReference>
<keyword evidence="1" id="KW-0436">Ligase</keyword>
<dbReference type="RefSeq" id="WP_091699128.1">
    <property type="nucleotide sequence ID" value="NZ_FOAK01000004.1"/>
</dbReference>
<gene>
    <name evidence="4" type="ORF">SAMN05216439_1296</name>
</gene>
<dbReference type="GO" id="GO:0005524">
    <property type="term" value="F:ATP binding"/>
    <property type="evidence" value="ECO:0007669"/>
    <property type="project" value="UniProtKB-KW"/>
</dbReference>
<organism evidence="4 5">
    <name type="scientific">Methanobrevibacter gottschalkii</name>
    <dbReference type="NCBI Taxonomy" id="190974"/>
    <lineage>
        <taxon>Archaea</taxon>
        <taxon>Methanobacteriati</taxon>
        <taxon>Methanobacteriota</taxon>
        <taxon>Methanomada group</taxon>
        <taxon>Methanobacteria</taxon>
        <taxon>Methanobacteriales</taxon>
        <taxon>Methanobacteriaceae</taxon>
        <taxon>Methanobrevibacter</taxon>
    </lineage>
</organism>
<dbReference type="InterPro" id="IPR051046">
    <property type="entry name" value="MurCDEF_CellWall_CoF430Synth"/>
</dbReference>
<keyword evidence="3" id="KW-0067">ATP-binding</keyword>
<proteinExistence type="predicted"/>
<dbReference type="PANTHER" id="PTHR43024:SF1">
    <property type="entry name" value="UDP-N-ACETYLMURAMOYL-TRIPEPTIDE--D-ALANYL-D-ALANINE LIGASE"/>
    <property type="match status" value="1"/>
</dbReference>
<evidence type="ECO:0000256" key="3">
    <source>
        <dbReference type="ARBA" id="ARBA00022840"/>
    </source>
</evidence>
<dbReference type="InterPro" id="IPR036565">
    <property type="entry name" value="Mur-like_cat_sf"/>
</dbReference>
<name>A0A1H7IYR9_9EURY</name>
<dbReference type="Proteomes" id="UP000199506">
    <property type="component" value="Unassembled WGS sequence"/>
</dbReference>
<dbReference type="STRING" id="190974.SAMN05216439_1296"/>
<dbReference type="EMBL" id="FOAK01000004">
    <property type="protein sequence ID" value="SEK67354.1"/>
    <property type="molecule type" value="Genomic_DNA"/>
</dbReference>
<dbReference type="Gene3D" id="3.40.1190.10">
    <property type="entry name" value="Mur-like, catalytic domain"/>
    <property type="match status" value="1"/>
</dbReference>
<evidence type="ECO:0000313" key="4">
    <source>
        <dbReference type="EMBL" id="SEK67354.1"/>
    </source>
</evidence>
<sequence length="472" mass="52524">MNHLVIDLTHGGVKIAISLAKKGKNVLAYDIYNTLNDIEAKMLSIYKIDLIQLSDLASFKGDMNIIYPIHMPISFKDIAKHNPDLNYTFQTHHEIICELLEDWGGDFPKVEVTGVKGKTSSVFMLKEILIDENPLILSSLGAMLYEDRKKIMLKQNISIAPANIKETIDLAYKISNPLCKIAGGIAESENPRRYNSAIFESSLGVSGIGDVGVLLNIAEDYPIAKGKSSASKAKRQVFRCGTVVCQKEAYDTYYNDIKHDKVNTFSLSDENSNLYLDDVKYTPDKTKMDIIFSHVETINGNIISGEISMTAFAPGKHNVSNVLGAVLTALSLEIPKDKIINGIENYKGIPGRTNKKQIGNITVIEEINPGINTKAIEESINMICNLNDYLIAVGGDYGITCEEIDEEKVSELLDNVSCNIILTGDVGSSIQKKMSKKCQLIENYNDVYDIALKNNKNLLFIYRSDYRKLKQR</sequence>
<protein>
    <submittedName>
        <fullName evidence="4">UDP-N-acetylmuramyl pentapeptide synthase</fullName>
    </submittedName>
</protein>
<dbReference type="NCBIfam" id="NF033197">
    <property type="entry name" value="F430_CfbE"/>
    <property type="match status" value="1"/>
</dbReference>